<dbReference type="Proteomes" id="UP000530928">
    <property type="component" value="Unassembled WGS sequence"/>
</dbReference>
<dbReference type="Gene3D" id="3.90.50.10">
    <property type="entry name" value="Photosynthetic Reaction Center, subunit H, domain 2"/>
    <property type="match status" value="1"/>
</dbReference>
<sequence>MELWEYRADVYDRGKSLDLVGYHVQATDGKIGSVDEATYEVGESYIIVDTGPWIFGKKVLLPASVITQIDPQERNVHVSRTKAEIKAAPEFDEATFKEPEYRNRVGDYYRQFPSGPGAGTTF</sequence>
<dbReference type="RefSeq" id="WP_181612608.1">
    <property type="nucleotide sequence ID" value="NZ_BAABAM010000005.1"/>
</dbReference>
<dbReference type="GO" id="GO:0019684">
    <property type="term" value="P:photosynthesis, light reaction"/>
    <property type="evidence" value="ECO:0007669"/>
    <property type="project" value="InterPro"/>
</dbReference>
<dbReference type="EMBL" id="JACDUR010000005">
    <property type="protein sequence ID" value="MBA2893850.1"/>
    <property type="molecule type" value="Genomic_DNA"/>
</dbReference>
<dbReference type="InterPro" id="IPR014747">
    <property type="entry name" value="Bac_photo_RC_H_C"/>
</dbReference>
<accession>A0A7W0CMI4</accession>
<name>A0A7W0CMI4_9ACTN</name>
<organism evidence="1 2">
    <name type="scientific">Nonomuraea soli</name>
    <dbReference type="NCBI Taxonomy" id="1032476"/>
    <lineage>
        <taxon>Bacteria</taxon>
        <taxon>Bacillati</taxon>
        <taxon>Actinomycetota</taxon>
        <taxon>Actinomycetes</taxon>
        <taxon>Streptosporangiales</taxon>
        <taxon>Streptosporangiaceae</taxon>
        <taxon>Nonomuraea</taxon>
    </lineage>
</organism>
<comment type="caution">
    <text evidence="1">The sequence shown here is derived from an EMBL/GenBank/DDBJ whole genome shotgun (WGS) entry which is preliminary data.</text>
</comment>
<dbReference type="InterPro" id="IPR011033">
    <property type="entry name" value="PRC_barrel-like_sf"/>
</dbReference>
<dbReference type="SUPFAM" id="SSF50346">
    <property type="entry name" value="PRC-barrel domain"/>
    <property type="match status" value="1"/>
</dbReference>
<keyword evidence="2" id="KW-1185">Reference proteome</keyword>
<dbReference type="AlphaFoldDB" id="A0A7W0CMI4"/>
<protein>
    <recommendedName>
        <fullName evidence="3">PRC-barrel domain containing protein</fullName>
    </recommendedName>
</protein>
<evidence type="ECO:0008006" key="3">
    <source>
        <dbReference type="Google" id="ProtNLM"/>
    </source>
</evidence>
<reference evidence="1 2" key="1">
    <citation type="submission" date="2020-07" db="EMBL/GenBank/DDBJ databases">
        <title>Genomic Encyclopedia of Type Strains, Phase IV (KMG-IV): sequencing the most valuable type-strain genomes for metagenomic binning, comparative biology and taxonomic classification.</title>
        <authorList>
            <person name="Goeker M."/>
        </authorList>
    </citation>
    <scope>NUCLEOTIDE SEQUENCE [LARGE SCALE GENOMIC DNA]</scope>
    <source>
        <strain evidence="1 2">DSM 45533</strain>
    </source>
</reference>
<dbReference type="GO" id="GO:0030077">
    <property type="term" value="C:plasma membrane light-harvesting complex"/>
    <property type="evidence" value="ECO:0007669"/>
    <property type="project" value="InterPro"/>
</dbReference>
<proteinExistence type="predicted"/>
<gene>
    <name evidence="1" type="ORF">HNR30_005211</name>
</gene>
<evidence type="ECO:0000313" key="1">
    <source>
        <dbReference type="EMBL" id="MBA2893850.1"/>
    </source>
</evidence>
<evidence type="ECO:0000313" key="2">
    <source>
        <dbReference type="Proteomes" id="UP000530928"/>
    </source>
</evidence>